<name>A0ACC0ASI4_CATRO</name>
<keyword evidence="2" id="KW-1185">Reference proteome</keyword>
<organism evidence="1 2">
    <name type="scientific">Catharanthus roseus</name>
    <name type="common">Madagascar periwinkle</name>
    <name type="synonym">Vinca rosea</name>
    <dbReference type="NCBI Taxonomy" id="4058"/>
    <lineage>
        <taxon>Eukaryota</taxon>
        <taxon>Viridiplantae</taxon>
        <taxon>Streptophyta</taxon>
        <taxon>Embryophyta</taxon>
        <taxon>Tracheophyta</taxon>
        <taxon>Spermatophyta</taxon>
        <taxon>Magnoliopsida</taxon>
        <taxon>eudicotyledons</taxon>
        <taxon>Gunneridae</taxon>
        <taxon>Pentapetalae</taxon>
        <taxon>asterids</taxon>
        <taxon>lamiids</taxon>
        <taxon>Gentianales</taxon>
        <taxon>Apocynaceae</taxon>
        <taxon>Rauvolfioideae</taxon>
        <taxon>Vinceae</taxon>
        <taxon>Catharanthinae</taxon>
        <taxon>Catharanthus</taxon>
    </lineage>
</organism>
<gene>
    <name evidence="1" type="ORF">M9H77_22553</name>
</gene>
<dbReference type="EMBL" id="CM044705">
    <property type="protein sequence ID" value="KAI5663230.1"/>
    <property type="molecule type" value="Genomic_DNA"/>
</dbReference>
<dbReference type="Proteomes" id="UP001060085">
    <property type="component" value="Linkage Group LG05"/>
</dbReference>
<sequence length="233" mass="26114">MNSTKRDKSYWEHVSIAHRKIGKSSGSGSRSGSRSDSGFGSSARVRGRSPRATRDRGRRRSNGRSSLSSVINPDTPSTPFPYIDAFPDFVYEFIQDWKNVIVMGRPLSYLLNRIWIALLERYASDSFRNNNISYRSVNGSRPSGYSQTQTQTVIVKHGPRPRLIPSGYKIYGPRPDPPGSRVRPASLYRTIGCAGMRCLNLNCLTTLSGMYASTQSKYAMKLCHMETQTSRIS</sequence>
<reference evidence="2" key="1">
    <citation type="journal article" date="2023" name="Nat. Plants">
        <title>Single-cell RNA sequencing provides a high-resolution roadmap for understanding the multicellular compartmentation of specialized metabolism.</title>
        <authorList>
            <person name="Sun S."/>
            <person name="Shen X."/>
            <person name="Li Y."/>
            <person name="Li Y."/>
            <person name="Wang S."/>
            <person name="Li R."/>
            <person name="Zhang H."/>
            <person name="Shen G."/>
            <person name="Guo B."/>
            <person name="Wei J."/>
            <person name="Xu J."/>
            <person name="St-Pierre B."/>
            <person name="Chen S."/>
            <person name="Sun C."/>
        </authorList>
    </citation>
    <scope>NUCLEOTIDE SEQUENCE [LARGE SCALE GENOMIC DNA]</scope>
</reference>
<evidence type="ECO:0000313" key="1">
    <source>
        <dbReference type="EMBL" id="KAI5663230.1"/>
    </source>
</evidence>
<evidence type="ECO:0000313" key="2">
    <source>
        <dbReference type="Proteomes" id="UP001060085"/>
    </source>
</evidence>
<comment type="caution">
    <text evidence="1">The sequence shown here is derived from an EMBL/GenBank/DDBJ whole genome shotgun (WGS) entry which is preliminary data.</text>
</comment>
<proteinExistence type="predicted"/>
<protein>
    <submittedName>
        <fullName evidence="1">Uncharacterized protein</fullName>
    </submittedName>
</protein>
<accession>A0ACC0ASI4</accession>